<evidence type="ECO:0000313" key="3">
    <source>
        <dbReference type="Proteomes" id="UP000015105"/>
    </source>
</evidence>
<dbReference type="Proteomes" id="UP000015105">
    <property type="component" value="Chromosome 6D"/>
</dbReference>
<feature type="compositionally biased region" description="Low complexity" evidence="1">
    <location>
        <begin position="57"/>
        <end position="69"/>
    </location>
</feature>
<feature type="region of interest" description="Disordered" evidence="1">
    <location>
        <begin position="1"/>
        <end position="97"/>
    </location>
</feature>
<proteinExistence type="predicted"/>
<protein>
    <submittedName>
        <fullName evidence="2">Uncharacterized protein</fullName>
    </submittedName>
</protein>
<sequence length="150" mass="16755">RLELTPFLSAPERESSERPSATGTPLPRSPPQPLGFRRHAYRRRRTPSLPPPPPQQKRPLAAAAPSASRYDWSDPPFPFPLSPSPTRSPQVGMSRRKQLRRGWIGSCLLTGQPIPGGQGQWTSERSLQTQLSWQQKSLLMRLCLMPGLDG</sequence>
<organism evidence="2 3">
    <name type="scientific">Aegilops tauschii subsp. strangulata</name>
    <name type="common">Goatgrass</name>
    <dbReference type="NCBI Taxonomy" id="200361"/>
    <lineage>
        <taxon>Eukaryota</taxon>
        <taxon>Viridiplantae</taxon>
        <taxon>Streptophyta</taxon>
        <taxon>Embryophyta</taxon>
        <taxon>Tracheophyta</taxon>
        <taxon>Spermatophyta</taxon>
        <taxon>Magnoliopsida</taxon>
        <taxon>Liliopsida</taxon>
        <taxon>Poales</taxon>
        <taxon>Poaceae</taxon>
        <taxon>BOP clade</taxon>
        <taxon>Pooideae</taxon>
        <taxon>Triticodae</taxon>
        <taxon>Triticeae</taxon>
        <taxon>Triticinae</taxon>
        <taxon>Aegilops</taxon>
    </lineage>
</organism>
<name>A0A453Q5L7_AEGTS</name>
<feature type="compositionally biased region" description="Basic residues" evidence="1">
    <location>
        <begin position="36"/>
        <end position="46"/>
    </location>
</feature>
<reference evidence="2" key="5">
    <citation type="journal article" date="2021" name="G3 (Bethesda)">
        <title>Aegilops tauschii genome assembly Aet v5.0 features greater sequence contiguity and improved annotation.</title>
        <authorList>
            <person name="Wang L."/>
            <person name="Zhu T."/>
            <person name="Rodriguez J.C."/>
            <person name="Deal K.R."/>
            <person name="Dubcovsky J."/>
            <person name="McGuire P.E."/>
            <person name="Lux T."/>
            <person name="Spannagl M."/>
            <person name="Mayer K.F.X."/>
            <person name="Baldrich P."/>
            <person name="Meyers B.C."/>
            <person name="Huo N."/>
            <person name="Gu Y.Q."/>
            <person name="Zhou H."/>
            <person name="Devos K.M."/>
            <person name="Bennetzen J.L."/>
            <person name="Unver T."/>
            <person name="Budak H."/>
            <person name="Gulick P.J."/>
            <person name="Galiba G."/>
            <person name="Kalapos B."/>
            <person name="Nelson D.R."/>
            <person name="Li P."/>
            <person name="You F.M."/>
            <person name="Luo M.C."/>
            <person name="Dvorak J."/>
        </authorList>
    </citation>
    <scope>NUCLEOTIDE SEQUENCE [LARGE SCALE GENOMIC DNA]</scope>
    <source>
        <strain evidence="2">cv. AL8/78</strain>
    </source>
</reference>
<reference evidence="2" key="3">
    <citation type="journal article" date="2017" name="Nature">
        <title>Genome sequence of the progenitor of the wheat D genome Aegilops tauschii.</title>
        <authorList>
            <person name="Luo M.C."/>
            <person name="Gu Y.Q."/>
            <person name="Puiu D."/>
            <person name="Wang H."/>
            <person name="Twardziok S.O."/>
            <person name="Deal K.R."/>
            <person name="Huo N."/>
            <person name="Zhu T."/>
            <person name="Wang L."/>
            <person name="Wang Y."/>
            <person name="McGuire P.E."/>
            <person name="Liu S."/>
            <person name="Long H."/>
            <person name="Ramasamy R.K."/>
            <person name="Rodriguez J.C."/>
            <person name="Van S.L."/>
            <person name="Yuan L."/>
            <person name="Wang Z."/>
            <person name="Xia Z."/>
            <person name="Xiao L."/>
            <person name="Anderson O.D."/>
            <person name="Ouyang S."/>
            <person name="Liang Y."/>
            <person name="Zimin A.V."/>
            <person name="Pertea G."/>
            <person name="Qi P."/>
            <person name="Bennetzen J.L."/>
            <person name="Dai X."/>
            <person name="Dawson M.W."/>
            <person name="Muller H.G."/>
            <person name="Kugler K."/>
            <person name="Rivarola-Duarte L."/>
            <person name="Spannagl M."/>
            <person name="Mayer K.F.X."/>
            <person name="Lu F.H."/>
            <person name="Bevan M.W."/>
            <person name="Leroy P."/>
            <person name="Li P."/>
            <person name="You F.M."/>
            <person name="Sun Q."/>
            <person name="Liu Z."/>
            <person name="Lyons E."/>
            <person name="Wicker T."/>
            <person name="Salzberg S.L."/>
            <person name="Devos K.M."/>
            <person name="Dvorak J."/>
        </authorList>
    </citation>
    <scope>NUCLEOTIDE SEQUENCE [LARGE SCALE GENOMIC DNA]</scope>
    <source>
        <strain evidence="2">cv. AL8/78</strain>
    </source>
</reference>
<evidence type="ECO:0000313" key="2">
    <source>
        <dbReference type="EnsemblPlants" id="AET6Gv20982600.4"/>
    </source>
</evidence>
<dbReference type="AlphaFoldDB" id="A0A453Q5L7"/>
<dbReference type="EnsemblPlants" id="AET6Gv20982600.4">
    <property type="protein sequence ID" value="AET6Gv20982600.4"/>
    <property type="gene ID" value="AET6Gv20982600"/>
</dbReference>
<dbReference type="Gramene" id="AET6Gv20982600.4">
    <property type="protein sequence ID" value="AET6Gv20982600.4"/>
    <property type="gene ID" value="AET6Gv20982600"/>
</dbReference>
<evidence type="ECO:0000256" key="1">
    <source>
        <dbReference type="SAM" id="MobiDB-lite"/>
    </source>
</evidence>
<keyword evidence="3" id="KW-1185">Reference proteome</keyword>
<reference evidence="2" key="4">
    <citation type="submission" date="2019-03" db="UniProtKB">
        <authorList>
            <consortium name="EnsemblPlants"/>
        </authorList>
    </citation>
    <scope>IDENTIFICATION</scope>
</reference>
<accession>A0A453Q5L7</accession>
<reference evidence="3" key="1">
    <citation type="journal article" date="2014" name="Science">
        <title>Ancient hybridizations among the ancestral genomes of bread wheat.</title>
        <authorList>
            <consortium name="International Wheat Genome Sequencing Consortium,"/>
            <person name="Marcussen T."/>
            <person name="Sandve S.R."/>
            <person name="Heier L."/>
            <person name="Spannagl M."/>
            <person name="Pfeifer M."/>
            <person name="Jakobsen K.S."/>
            <person name="Wulff B.B."/>
            <person name="Steuernagel B."/>
            <person name="Mayer K.F."/>
            <person name="Olsen O.A."/>
        </authorList>
    </citation>
    <scope>NUCLEOTIDE SEQUENCE [LARGE SCALE GENOMIC DNA]</scope>
    <source>
        <strain evidence="3">cv. AL8/78</strain>
    </source>
</reference>
<reference evidence="3" key="2">
    <citation type="journal article" date="2017" name="Nat. Plants">
        <title>The Aegilops tauschii genome reveals multiple impacts of transposons.</title>
        <authorList>
            <person name="Zhao G."/>
            <person name="Zou C."/>
            <person name="Li K."/>
            <person name="Wang K."/>
            <person name="Li T."/>
            <person name="Gao L."/>
            <person name="Zhang X."/>
            <person name="Wang H."/>
            <person name="Yang Z."/>
            <person name="Liu X."/>
            <person name="Jiang W."/>
            <person name="Mao L."/>
            <person name="Kong X."/>
            <person name="Jiao Y."/>
            <person name="Jia J."/>
        </authorList>
    </citation>
    <scope>NUCLEOTIDE SEQUENCE [LARGE SCALE GENOMIC DNA]</scope>
    <source>
        <strain evidence="3">cv. AL8/78</strain>
    </source>
</reference>